<protein>
    <submittedName>
        <fullName evidence="1">Uncharacterized protein</fullName>
    </submittedName>
</protein>
<proteinExistence type="predicted"/>
<evidence type="ECO:0000313" key="1">
    <source>
        <dbReference type="EnsemblPlants" id="OGLUM11G12010.1"/>
    </source>
</evidence>
<accession>A0A0E0BIQ7</accession>
<sequence>MVRKHKCDWLGLPRSSNVLAQVCIICDANAMQGRSKDATTALTSADVLILQGQNHLGHFSMTDALEASPTMTDYVAMRPHSLLPMRLCLILA</sequence>
<name>A0A0E0BIQ7_9ORYZ</name>
<dbReference type="AlphaFoldDB" id="A0A0E0BIQ7"/>
<dbReference type="Proteomes" id="UP000026961">
    <property type="component" value="Chromosome 11"/>
</dbReference>
<keyword evidence="2" id="KW-1185">Reference proteome</keyword>
<organism evidence="1">
    <name type="scientific">Oryza glumipatula</name>
    <dbReference type="NCBI Taxonomy" id="40148"/>
    <lineage>
        <taxon>Eukaryota</taxon>
        <taxon>Viridiplantae</taxon>
        <taxon>Streptophyta</taxon>
        <taxon>Embryophyta</taxon>
        <taxon>Tracheophyta</taxon>
        <taxon>Spermatophyta</taxon>
        <taxon>Magnoliopsida</taxon>
        <taxon>Liliopsida</taxon>
        <taxon>Poales</taxon>
        <taxon>Poaceae</taxon>
        <taxon>BOP clade</taxon>
        <taxon>Oryzoideae</taxon>
        <taxon>Oryzeae</taxon>
        <taxon>Oryzinae</taxon>
        <taxon>Oryza</taxon>
    </lineage>
</organism>
<dbReference type="HOGENOM" id="CLU_2417022_0_0_1"/>
<reference evidence="1" key="1">
    <citation type="submission" date="2015-04" db="UniProtKB">
        <authorList>
            <consortium name="EnsemblPlants"/>
        </authorList>
    </citation>
    <scope>IDENTIFICATION</scope>
</reference>
<dbReference type="EnsemblPlants" id="OGLUM11G12010.1">
    <property type="protein sequence ID" value="OGLUM11G12010.1"/>
    <property type="gene ID" value="OGLUM11G12010"/>
</dbReference>
<dbReference type="Gramene" id="OGLUM11G12010.1">
    <property type="protein sequence ID" value="OGLUM11G12010.1"/>
    <property type="gene ID" value="OGLUM11G12010"/>
</dbReference>
<evidence type="ECO:0000313" key="2">
    <source>
        <dbReference type="Proteomes" id="UP000026961"/>
    </source>
</evidence>
<reference evidence="1" key="2">
    <citation type="submission" date="2018-05" db="EMBL/GenBank/DDBJ databases">
        <title>OgluRS3 (Oryza glumaepatula Reference Sequence Version 3).</title>
        <authorList>
            <person name="Zhang J."/>
            <person name="Kudrna D."/>
            <person name="Lee S."/>
            <person name="Talag J."/>
            <person name="Welchert J."/>
            <person name="Wing R.A."/>
        </authorList>
    </citation>
    <scope>NUCLEOTIDE SEQUENCE [LARGE SCALE GENOMIC DNA]</scope>
</reference>